<dbReference type="Proteomes" id="UP001476798">
    <property type="component" value="Unassembled WGS sequence"/>
</dbReference>
<evidence type="ECO:0000313" key="1">
    <source>
        <dbReference type="EMBL" id="MEQ2159327.1"/>
    </source>
</evidence>
<accession>A0ABV0MMN2</accession>
<gene>
    <name evidence="1" type="ORF">GOODEAATRI_021670</name>
</gene>
<keyword evidence="2" id="KW-1185">Reference proteome</keyword>
<evidence type="ECO:0000313" key="2">
    <source>
        <dbReference type="Proteomes" id="UP001476798"/>
    </source>
</evidence>
<sequence length="341" mass="36805">ASFSCPRLGGLWPLTSFQSGLRCLRWSQRGHGVPPNPAAEEDRCMGVNNLPRLQVAVPPSPLPPLGVKVTMVTDPAQAQVLLQQIQMLLDERAIVVNMFAGLQVLPSIFSQTKEGCIPLTSTRFRGLNQYKKVHGHAGTAYCRADRLDLVPACFHLGAPPLVQLCLRLLGMLVAALALTPLGLLHRCPLQRWFNACHMGKHDILPIVVFPGRAQVPTRDGCPRQCLARRAAVCLNIITADPAQSLPGELVNSEGSASAARVAYESLVSNAPSPVKRGAVAASGEMGPDVSDGHKGVASVPVTSSADSPYWVWSPRSSRHCKKQAENAYCWRRFSARCSDRG</sequence>
<protein>
    <submittedName>
        <fullName evidence="1">Uncharacterized protein</fullName>
    </submittedName>
</protein>
<organism evidence="1 2">
    <name type="scientific">Goodea atripinnis</name>
    <dbReference type="NCBI Taxonomy" id="208336"/>
    <lineage>
        <taxon>Eukaryota</taxon>
        <taxon>Metazoa</taxon>
        <taxon>Chordata</taxon>
        <taxon>Craniata</taxon>
        <taxon>Vertebrata</taxon>
        <taxon>Euteleostomi</taxon>
        <taxon>Actinopterygii</taxon>
        <taxon>Neopterygii</taxon>
        <taxon>Teleostei</taxon>
        <taxon>Neoteleostei</taxon>
        <taxon>Acanthomorphata</taxon>
        <taxon>Ovalentaria</taxon>
        <taxon>Atherinomorphae</taxon>
        <taxon>Cyprinodontiformes</taxon>
        <taxon>Goodeidae</taxon>
        <taxon>Goodea</taxon>
    </lineage>
</organism>
<name>A0ABV0MMN2_9TELE</name>
<proteinExistence type="predicted"/>
<reference evidence="1 2" key="1">
    <citation type="submission" date="2021-06" db="EMBL/GenBank/DDBJ databases">
        <authorList>
            <person name="Palmer J.M."/>
        </authorList>
    </citation>
    <scope>NUCLEOTIDE SEQUENCE [LARGE SCALE GENOMIC DNA]</scope>
    <source>
        <strain evidence="1 2">GA_2019</strain>
        <tissue evidence="1">Muscle</tissue>
    </source>
</reference>
<comment type="caution">
    <text evidence="1">The sequence shown here is derived from an EMBL/GenBank/DDBJ whole genome shotgun (WGS) entry which is preliminary data.</text>
</comment>
<feature type="non-terminal residue" evidence="1">
    <location>
        <position position="1"/>
    </location>
</feature>
<dbReference type="EMBL" id="JAHRIO010002134">
    <property type="protein sequence ID" value="MEQ2159327.1"/>
    <property type="molecule type" value="Genomic_DNA"/>
</dbReference>